<evidence type="ECO:0008006" key="10">
    <source>
        <dbReference type="Google" id="ProtNLM"/>
    </source>
</evidence>
<keyword evidence="9" id="KW-1185">Reference proteome</keyword>
<dbReference type="Gene3D" id="1.10.510.10">
    <property type="entry name" value="Transferase(Phosphotransferase) domain 1"/>
    <property type="match status" value="1"/>
</dbReference>
<dbReference type="PROSITE" id="PS50011">
    <property type="entry name" value="PROTEIN_KINASE_DOM"/>
    <property type="match status" value="1"/>
</dbReference>
<comment type="similarity">
    <text evidence="1">Belongs to the protein kinase superfamily. CAMK Ser/Thr protein kinase family. CHEK2 subfamily.</text>
</comment>
<dbReference type="Gene3D" id="2.60.200.20">
    <property type="match status" value="1"/>
</dbReference>
<evidence type="ECO:0000313" key="9">
    <source>
        <dbReference type="Proteomes" id="UP000033140"/>
    </source>
</evidence>
<dbReference type="PANTHER" id="PTHR24347">
    <property type="entry name" value="SERINE/THREONINE-PROTEIN KINASE"/>
    <property type="match status" value="1"/>
</dbReference>
<dbReference type="Pfam" id="PF00069">
    <property type="entry name" value="Pkinase"/>
    <property type="match status" value="1"/>
</dbReference>
<dbReference type="EMBL" id="BACD03000035">
    <property type="protein sequence ID" value="GAO50639.1"/>
    <property type="molecule type" value="Genomic_DNA"/>
</dbReference>
<dbReference type="AlphaFoldDB" id="A0A0E9NLB5"/>
<keyword evidence="3 4" id="KW-0067">ATP-binding</keyword>
<dbReference type="SUPFAM" id="SSF49879">
    <property type="entry name" value="SMAD/FHA domain"/>
    <property type="match status" value="1"/>
</dbReference>
<feature type="region of interest" description="Disordered" evidence="5">
    <location>
        <begin position="624"/>
        <end position="655"/>
    </location>
</feature>
<name>A0A0E9NLB5_SAICN</name>
<evidence type="ECO:0000256" key="1">
    <source>
        <dbReference type="ARBA" id="ARBA00005575"/>
    </source>
</evidence>
<accession>A0A0E9NLB5</accession>
<evidence type="ECO:0000259" key="6">
    <source>
        <dbReference type="PROSITE" id="PS50006"/>
    </source>
</evidence>
<dbReference type="InterPro" id="IPR008271">
    <property type="entry name" value="Ser/Thr_kinase_AS"/>
</dbReference>
<evidence type="ECO:0000259" key="7">
    <source>
        <dbReference type="PROSITE" id="PS50011"/>
    </source>
</evidence>
<gene>
    <name evidence="8" type="ORF">G7K_4762-t1</name>
</gene>
<evidence type="ECO:0000313" key="8">
    <source>
        <dbReference type="EMBL" id="GAO50639.1"/>
    </source>
</evidence>
<dbReference type="Proteomes" id="UP000033140">
    <property type="component" value="Unassembled WGS sequence"/>
</dbReference>
<dbReference type="RefSeq" id="XP_019022857.1">
    <property type="nucleotide sequence ID" value="XM_019167840.1"/>
</dbReference>
<dbReference type="InterPro" id="IPR017441">
    <property type="entry name" value="Protein_kinase_ATP_BS"/>
</dbReference>
<dbReference type="Pfam" id="PF00498">
    <property type="entry name" value="FHA"/>
    <property type="match status" value="1"/>
</dbReference>
<dbReference type="GO" id="GO:0005524">
    <property type="term" value="F:ATP binding"/>
    <property type="evidence" value="ECO:0007669"/>
    <property type="project" value="UniProtKB-UniRule"/>
</dbReference>
<dbReference type="OrthoDB" id="407410at2759"/>
<evidence type="ECO:0000256" key="3">
    <source>
        <dbReference type="ARBA" id="ARBA00022840"/>
    </source>
</evidence>
<dbReference type="STRING" id="698492.A0A0E9NLB5"/>
<feature type="compositionally biased region" description="Polar residues" evidence="5">
    <location>
        <begin position="15"/>
        <end position="28"/>
    </location>
</feature>
<dbReference type="PROSITE" id="PS00107">
    <property type="entry name" value="PROTEIN_KINASE_ATP"/>
    <property type="match status" value="1"/>
</dbReference>
<sequence>MNTDAAGNGKRVKVPSTSSDLESSNAPNSKKARNEDETPSGLPSPNMTTFGTLNDTRSAQASPAQPEPRRADVDRNNGFDQGKVDPAMDKRYDSTVGIGSTFSQETENGTIMCKSCKSKHKLFVWAELISTNSKCENVKMGKVSNCGSEDQSDYPPDDLPRPVQEGLDHKATSGENLAAAGYLLGRSEECDVIIRDPQISNRHCLVYKETLSSGNLAVFIEDMSANGTYINGQKLGRNNRHRLHNGDEISLTHGRGKDEDVSFIFKQSRGKKGKGKTFDETFILGKTLGSGHFAEVKLGIERASGTQFAIKVFKRKPHQRSKDAGNLAQEIGILMGATHPYITCIREVFDEDQFIYIVMELAPGGELFDLVIERRKLTENETRHIFLQLLTGLKYLHERNIVHRDIKPENILVMDKGNMSIRLADFGLAKIVGEDSFTTSLCGTPSYVAPEILVNSTHRKYGHPVDVWSCGVVLYICLCGFPPFSDELAPPSMQEQIKTAKFEFPSPYWDPISDPALHLIERMLTVDPNERITVAEALEHPWMKGLQPEAYSNASTPLDIFSLVDLDITRRTGIVRERTKLADMNPKEAAEIGETKVVRPNVDEDDSDKTKLDEMERARETFMAMGESDPDATIYDEENEIPATQLDETVEESYD</sequence>
<dbReference type="Gene3D" id="3.30.200.20">
    <property type="entry name" value="Phosphorylase Kinase, domain 1"/>
    <property type="match status" value="1"/>
</dbReference>
<feature type="domain" description="Protein kinase" evidence="7">
    <location>
        <begin position="282"/>
        <end position="543"/>
    </location>
</feature>
<feature type="region of interest" description="Disordered" evidence="5">
    <location>
        <begin position="1"/>
        <end position="92"/>
    </location>
</feature>
<feature type="compositionally biased region" description="Acidic residues" evidence="5">
    <location>
        <begin position="628"/>
        <end position="640"/>
    </location>
</feature>
<reference evidence="8 9" key="2">
    <citation type="journal article" date="2014" name="J. Gen. Appl. Microbiol.">
        <title>The early diverging ascomycetous budding yeast Saitoella complicata has three histone deacetylases belonging to the Clr6, Hos2, and Rpd3 lineages.</title>
        <authorList>
            <person name="Nishida H."/>
            <person name="Matsumoto T."/>
            <person name="Kondo S."/>
            <person name="Hamamoto M."/>
            <person name="Yoshikawa H."/>
        </authorList>
    </citation>
    <scope>NUCLEOTIDE SEQUENCE [LARGE SCALE GENOMIC DNA]</scope>
    <source>
        <strain evidence="8 9">NRRL Y-17804</strain>
    </source>
</reference>
<dbReference type="InterPro" id="IPR011009">
    <property type="entry name" value="Kinase-like_dom_sf"/>
</dbReference>
<keyword evidence="2 4" id="KW-0547">Nucleotide-binding</keyword>
<dbReference type="SMART" id="SM00240">
    <property type="entry name" value="FHA"/>
    <property type="match status" value="1"/>
</dbReference>
<feature type="compositionally biased region" description="Polar residues" evidence="5">
    <location>
        <begin position="41"/>
        <end position="63"/>
    </location>
</feature>
<evidence type="ECO:0000256" key="2">
    <source>
        <dbReference type="ARBA" id="ARBA00022741"/>
    </source>
</evidence>
<dbReference type="CDD" id="cd05117">
    <property type="entry name" value="STKc_CAMK"/>
    <property type="match status" value="1"/>
</dbReference>
<feature type="domain" description="FHA" evidence="6">
    <location>
        <begin position="182"/>
        <end position="235"/>
    </location>
</feature>
<proteinExistence type="inferred from homology"/>
<dbReference type="GO" id="GO:0004672">
    <property type="term" value="F:protein kinase activity"/>
    <property type="evidence" value="ECO:0007669"/>
    <property type="project" value="InterPro"/>
</dbReference>
<feature type="binding site" evidence="4">
    <location>
        <position position="311"/>
    </location>
    <ligand>
        <name>ATP</name>
        <dbReference type="ChEBI" id="CHEBI:30616"/>
    </ligand>
</feature>
<dbReference type="InterPro" id="IPR000253">
    <property type="entry name" value="FHA_dom"/>
</dbReference>
<dbReference type="FunFam" id="1.10.510.10:FF:000571">
    <property type="entry name" value="Maternal embryonic leucine zipper kinase"/>
    <property type="match status" value="1"/>
</dbReference>
<organism evidence="8 9">
    <name type="scientific">Saitoella complicata (strain BCRC 22490 / CBS 7301 / JCM 7358 / NBRC 10748 / NRRL Y-17804)</name>
    <dbReference type="NCBI Taxonomy" id="698492"/>
    <lineage>
        <taxon>Eukaryota</taxon>
        <taxon>Fungi</taxon>
        <taxon>Dikarya</taxon>
        <taxon>Ascomycota</taxon>
        <taxon>Taphrinomycotina</taxon>
        <taxon>Taphrinomycotina incertae sedis</taxon>
        <taxon>Saitoella</taxon>
    </lineage>
</organism>
<evidence type="ECO:0000256" key="5">
    <source>
        <dbReference type="SAM" id="MobiDB-lite"/>
    </source>
</evidence>
<dbReference type="InterPro" id="IPR008984">
    <property type="entry name" value="SMAD_FHA_dom_sf"/>
</dbReference>
<dbReference type="SMART" id="SM00220">
    <property type="entry name" value="S_TKc"/>
    <property type="match status" value="1"/>
</dbReference>
<feature type="compositionally biased region" description="Basic and acidic residues" evidence="5">
    <location>
        <begin position="67"/>
        <end position="92"/>
    </location>
</feature>
<reference evidence="8 9" key="1">
    <citation type="journal article" date="2011" name="J. Gen. Appl. Microbiol.">
        <title>Draft genome sequencing of the enigmatic yeast Saitoella complicata.</title>
        <authorList>
            <person name="Nishida H."/>
            <person name="Hamamoto M."/>
            <person name="Sugiyama J."/>
        </authorList>
    </citation>
    <scope>NUCLEOTIDE SEQUENCE [LARGE SCALE GENOMIC DNA]</scope>
    <source>
        <strain evidence="8 9">NRRL Y-17804</strain>
    </source>
</reference>
<reference evidence="8 9" key="3">
    <citation type="journal article" date="2015" name="Genome Announc.">
        <title>Draft Genome Sequence of the Archiascomycetous Yeast Saitoella complicata.</title>
        <authorList>
            <person name="Yamauchi K."/>
            <person name="Kondo S."/>
            <person name="Hamamoto M."/>
            <person name="Takahashi Y."/>
            <person name="Ogura Y."/>
            <person name="Hayashi T."/>
            <person name="Nishida H."/>
        </authorList>
    </citation>
    <scope>NUCLEOTIDE SEQUENCE [LARGE SCALE GENOMIC DNA]</scope>
    <source>
        <strain evidence="8 9">NRRL Y-17804</strain>
    </source>
</reference>
<dbReference type="SUPFAM" id="SSF56112">
    <property type="entry name" value="Protein kinase-like (PK-like)"/>
    <property type="match status" value="1"/>
</dbReference>
<dbReference type="PROSITE" id="PS50006">
    <property type="entry name" value="FHA_DOMAIN"/>
    <property type="match status" value="1"/>
</dbReference>
<protein>
    <recommendedName>
        <fullName evidence="10">Pkinase-domain-containing protein</fullName>
    </recommendedName>
</protein>
<comment type="caution">
    <text evidence="8">The sequence shown here is derived from an EMBL/GenBank/DDBJ whole genome shotgun (WGS) entry which is preliminary data.</text>
</comment>
<dbReference type="PROSITE" id="PS00108">
    <property type="entry name" value="PROTEIN_KINASE_ST"/>
    <property type="match status" value="1"/>
</dbReference>
<evidence type="ECO:0000256" key="4">
    <source>
        <dbReference type="PROSITE-ProRule" id="PRU10141"/>
    </source>
</evidence>
<dbReference type="InterPro" id="IPR000719">
    <property type="entry name" value="Prot_kinase_dom"/>
</dbReference>